<dbReference type="Pfam" id="PF02518">
    <property type="entry name" value="HATPase_c"/>
    <property type="match status" value="1"/>
</dbReference>
<dbReference type="InterPro" id="IPR036890">
    <property type="entry name" value="HATPase_C_sf"/>
</dbReference>
<evidence type="ECO:0000313" key="18">
    <source>
        <dbReference type="Proteomes" id="UP001635816"/>
    </source>
</evidence>
<feature type="domain" description="Histidine kinase/HSP90-like ATPase" evidence="16">
    <location>
        <begin position="424"/>
        <end position="514"/>
    </location>
</feature>
<evidence type="ECO:0000256" key="2">
    <source>
        <dbReference type="ARBA" id="ARBA00004141"/>
    </source>
</evidence>
<dbReference type="Gene3D" id="1.20.120.620">
    <property type="entry name" value="Backbone structure of the membrane domain of e. Coli histidine kinase receptor kdpd"/>
    <property type="match status" value="1"/>
</dbReference>
<keyword evidence="11" id="KW-0902">Two-component regulatory system</keyword>
<dbReference type="InterPro" id="IPR038318">
    <property type="entry name" value="KdpD_sf"/>
</dbReference>
<dbReference type="Gene3D" id="3.30.565.10">
    <property type="entry name" value="Histidine kinase-like ATPase, C-terminal domain"/>
    <property type="match status" value="1"/>
</dbReference>
<evidence type="ECO:0000256" key="14">
    <source>
        <dbReference type="SAM" id="Phobius"/>
    </source>
</evidence>
<dbReference type="InterPro" id="IPR029016">
    <property type="entry name" value="GAF-like_dom_sf"/>
</dbReference>
<organism evidence="17 18">
    <name type="scientific">Mycolicibacterium nivoides</name>
    <dbReference type="NCBI Taxonomy" id="2487344"/>
    <lineage>
        <taxon>Bacteria</taxon>
        <taxon>Bacillati</taxon>
        <taxon>Actinomycetota</taxon>
        <taxon>Actinomycetes</taxon>
        <taxon>Mycobacteriales</taxon>
        <taxon>Mycobacteriaceae</taxon>
        <taxon>Mycolicibacterium</taxon>
    </lineage>
</organism>
<dbReference type="SMART" id="SM00387">
    <property type="entry name" value="HATPase_c"/>
    <property type="match status" value="1"/>
</dbReference>
<keyword evidence="12 14" id="KW-0472">Membrane</keyword>
<dbReference type="InterPro" id="IPR050482">
    <property type="entry name" value="Sensor_HK_TwoCompSys"/>
</dbReference>
<feature type="region of interest" description="Disordered" evidence="13">
    <location>
        <begin position="497"/>
        <end position="521"/>
    </location>
</feature>
<evidence type="ECO:0000259" key="16">
    <source>
        <dbReference type="SMART" id="SM00387"/>
    </source>
</evidence>
<evidence type="ECO:0000256" key="9">
    <source>
        <dbReference type="ARBA" id="ARBA00022840"/>
    </source>
</evidence>
<dbReference type="PANTHER" id="PTHR24421">
    <property type="entry name" value="NITRATE/NITRITE SENSOR PROTEIN NARX-RELATED"/>
    <property type="match status" value="1"/>
</dbReference>
<reference evidence="17 18" key="1">
    <citation type="submission" date="2024-12" db="EMBL/GenBank/DDBJ databases">
        <title>The coexistence of Mycolicibacterium septicum and Mycolicibacterium nivoides in clinical samples.</title>
        <authorList>
            <person name="Wang C."/>
            <person name="Feng Y."/>
            <person name="Zong Z."/>
        </authorList>
    </citation>
    <scope>NUCLEOTIDE SEQUENCE [LARGE SCALE GENOMIC DNA]</scope>
    <source>
        <strain evidence="17 18">120309</strain>
    </source>
</reference>
<dbReference type="Pfam" id="PF13185">
    <property type="entry name" value="GAF_2"/>
    <property type="match status" value="1"/>
</dbReference>
<evidence type="ECO:0000259" key="15">
    <source>
        <dbReference type="SMART" id="SM00065"/>
    </source>
</evidence>
<feature type="transmembrane region" description="Helical" evidence="14">
    <location>
        <begin position="114"/>
        <end position="131"/>
    </location>
</feature>
<dbReference type="EMBL" id="JBKBDD010000004">
    <property type="protein sequence ID" value="MFN6544374.1"/>
    <property type="molecule type" value="Genomic_DNA"/>
</dbReference>
<evidence type="ECO:0000256" key="10">
    <source>
        <dbReference type="ARBA" id="ARBA00022989"/>
    </source>
</evidence>
<dbReference type="EC" id="2.7.13.3" evidence="3"/>
<comment type="catalytic activity">
    <reaction evidence="1">
        <text>ATP + protein L-histidine = ADP + protein N-phospho-L-histidine.</text>
        <dbReference type="EC" id="2.7.13.3"/>
    </reaction>
</comment>
<dbReference type="InterPro" id="IPR025201">
    <property type="entry name" value="KdpD_TM"/>
</dbReference>
<proteinExistence type="predicted"/>
<protein>
    <recommendedName>
        <fullName evidence="3">histidine kinase</fullName>
        <ecNumber evidence="3">2.7.13.3</ecNumber>
    </recommendedName>
</protein>
<dbReference type="InterPro" id="IPR003018">
    <property type="entry name" value="GAF"/>
</dbReference>
<comment type="caution">
    <text evidence="17">The sequence shown here is derived from an EMBL/GenBank/DDBJ whole genome shotgun (WGS) entry which is preliminary data.</text>
</comment>
<dbReference type="PANTHER" id="PTHR24421:SF10">
    <property type="entry name" value="NITRATE_NITRITE SENSOR PROTEIN NARQ"/>
    <property type="match status" value="1"/>
</dbReference>
<evidence type="ECO:0000256" key="7">
    <source>
        <dbReference type="ARBA" id="ARBA00022741"/>
    </source>
</evidence>
<feature type="transmembrane region" description="Helical" evidence="14">
    <location>
        <begin position="67"/>
        <end position="94"/>
    </location>
</feature>
<keyword evidence="10 14" id="KW-1133">Transmembrane helix</keyword>
<gene>
    <name evidence="17" type="ORF">ACK4CT_14370</name>
</gene>
<dbReference type="RefSeq" id="WP_234927417.1">
    <property type="nucleotide sequence ID" value="NZ_CP034072.1"/>
</dbReference>
<evidence type="ECO:0000256" key="12">
    <source>
        <dbReference type="ARBA" id="ARBA00023136"/>
    </source>
</evidence>
<name>A0ABW9LAS1_9MYCO</name>
<dbReference type="SUPFAM" id="SSF55781">
    <property type="entry name" value="GAF domain-like"/>
    <property type="match status" value="1"/>
</dbReference>
<keyword evidence="9" id="KW-0067">ATP-binding</keyword>
<comment type="subcellular location">
    <subcellularLocation>
        <location evidence="2">Membrane</location>
        <topology evidence="2">Multi-pass membrane protein</topology>
    </subcellularLocation>
</comment>
<dbReference type="SMART" id="SM00065">
    <property type="entry name" value="GAF"/>
    <property type="match status" value="1"/>
</dbReference>
<keyword evidence="8" id="KW-0418">Kinase</keyword>
<dbReference type="InterPro" id="IPR003594">
    <property type="entry name" value="HATPase_dom"/>
</dbReference>
<keyword evidence="6 14" id="KW-0812">Transmembrane</keyword>
<dbReference type="Proteomes" id="UP001635816">
    <property type="component" value="Unassembled WGS sequence"/>
</dbReference>
<evidence type="ECO:0000256" key="3">
    <source>
        <dbReference type="ARBA" id="ARBA00012438"/>
    </source>
</evidence>
<evidence type="ECO:0000256" key="11">
    <source>
        <dbReference type="ARBA" id="ARBA00023012"/>
    </source>
</evidence>
<dbReference type="SUPFAM" id="SSF55874">
    <property type="entry name" value="ATPase domain of HSP90 chaperone/DNA topoisomerase II/histidine kinase"/>
    <property type="match status" value="1"/>
</dbReference>
<sequence length="521" mass="54032">MTVARAVPTLADRPWRSVRTRLLGMLLRPKAPPLAAGIVVAIVFIAAETLVVTQLRRTAPESSFGAVFLLGVLVVSAGWGIWLAVATSLVSAVVYVHFHMETNGALLPVHDQDITAILVFLPVALLTNLLVGQARLRAADAAALAGQQAALRHVATLVARGSHPDEVYPVAVAELAGGLGMDHVGLLLYQDDGTAAVLASRDPHGATKLHIGERLPLERGSLLTAIAETAEPARIEDYARETGVTASRIRGIGIRSAVGAPITVDGRVRGLLVVGSARPGAFDPGTEARVGDFADLVATAIANSETRAALTASRARIVTAADQARRQFERDLHDGAQQRVVSLSLALRATQASIPADRTELIDQLDSLVAGLSALSTELQELSRGMHPAVLSRSGLGAAIRSLARRSPIPVDVEVDLNDPIPESVGVAAYYVLAEALTNAAKHSGATAVEVTASVSDHTLHLSVRDDGVGGAVTGAGSGLIGLADRAEALSGQLSVTSPPGTGTTIRASIPLNCGQPQPRQ</sequence>
<dbReference type="GeneID" id="300559007"/>
<dbReference type="Pfam" id="PF07730">
    <property type="entry name" value="HisKA_3"/>
    <property type="match status" value="1"/>
</dbReference>
<feature type="transmembrane region" description="Helical" evidence="14">
    <location>
        <begin position="34"/>
        <end position="55"/>
    </location>
</feature>
<feature type="compositionally biased region" description="Polar residues" evidence="13">
    <location>
        <begin position="497"/>
        <end position="507"/>
    </location>
</feature>
<keyword evidence="18" id="KW-1185">Reference proteome</keyword>
<keyword evidence="7" id="KW-0547">Nucleotide-binding</keyword>
<dbReference type="CDD" id="cd16917">
    <property type="entry name" value="HATPase_UhpB-NarQ-NarX-like"/>
    <property type="match status" value="1"/>
</dbReference>
<keyword evidence="4" id="KW-0597">Phosphoprotein</keyword>
<evidence type="ECO:0000256" key="1">
    <source>
        <dbReference type="ARBA" id="ARBA00000085"/>
    </source>
</evidence>
<dbReference type="InterPro" id="IPR011712">
    <property type="entry name" value="Sig_transdc_His_kin_sub3_dim/P"/>
</dbReference>
<dbReference type="Pfam" id="PF13493">
    <property type="entry name" value="DUF4118"/>
    <property type="match status" value="1"/>
</dbReference>
<evidence type="ECO:0000256" key="6">
    <source>
        <dbReference type="ARBA" id="ARBA00022692"/>
    </source>
</evidence>
<evidence type="ECO:0000256" key="5">
    <source>
        <dbReference type="ARBA" id="ARBA00022679"/>
    </source>
</evidence>
<evidence type="ECO:0000313" key="17">
    <source>
        <dbReference type="EMBL" id="MFN6544374.1"/>
    </source>
</evidence>
<evidence type="ECO:0000256" key="13">
    <source>
        <dbReference type="SAM" id="MobiDB-lite"/>
    </source>
</evidence>
<dbReference type="Gene3D" id="3.30.450.40">
    <property type="match status" value="1"/>
</dbReference>
<evidence type="ECO:0000256" key="4">
    <source>
        <dbReference type="ARBA" id="ARBA00022553"/>
    </source>
</evidence>
<keyword evidence="5" id="KW-0808">Transferase</keyword>
<feature type="domain" description="GAF" evidence="15">
    <location>
        <begin position="163"/>
        <end position="311"/>
    </location>
</feature>
<accession>A0ABW9LAS1</accession>
<evidence type="ECO:0000256" key="8">
    <source>
        <dbReference type="ARBA" id="ARBA00022777"/>
    </source>
</evidence>